<feature type="region of interest" description="Disordered" evidence="2">
    <location>
        <begin position="1"/>
        <end position="22"/>
    </location>
</feature>
<dbReference type="Gene3D" id="1.10.443.10">
    <property type="entry name" value="Intergrase catalytic core"/>
    <property type="match status" value="1"/>
</dbReference>
<feature type="region of interest" description="Disordered" evidence="2">
    <location>
        <begin position="530"/>
        <end position="554"/>
    </location>
</feature>
<dbReference type="GO" id="GO:0006310">
    <property type="term" value="P:DNA recombination"/>
    <property type="evidence" value="ECO:0007669"/>
    <property type="project" value="UniProtKB-KW"/>
</dbReference>
<accession>A0A8H6LTG4</accession>
<comment type="caution">
    <text evidence="3">The sequence shown here is derived from an EMBL/GenBank/DDBJ whole genome shotgun (WGS) entry which is preliminary data.</text>
</comment>
<dbReference type="SUPFAM" id="SSF56349">
    <property type="entry name" value="DNA breaking-rejoining enzymes"/>
    <property type="match status" value="1"/>
</dbReference>
<dbReference type="AlphaFoldDB" id="A0A8H6LTG4"/>
<evidence type="ECO:0000256" key="1">
    <source>
        <dbReference type="ARBA" id="ARBA00023172"/>
    </source>
</evidence>
<sequence length="689" mass="78283">MLTTAKLPPPASKVAGQRRKQKVYRHLEDAATAATRAHGKAATTIANYEGHLRRMRAFLLTYKQDEASQEASRKSKAGEAESGPEHEIDASADDDPADASAPTTMDPDFPWALDGPPKACTPLAIALYMYHRCGAQEEKEEKIAGIATADQIHAAVAWLYDELDGDRYRSKWYYDSASQSYMGNPARSARVSSMLRVIKNMKGDANRNHSRPISREDMDSFHTFRTQRLEELKGKDDLPSKRERAELVQFGALSSTAWLIWLRQVLHLSLLRARDLDLSPPKQVNLKNEELRYSVLNVHERKNWTRKHDQELTGHVYHIYNRPDQPSINADALMRDWIALYESEILHRDLQPDDFLFPAITASLKASSHAIYDDAVRALIYEMAQKANVKHAGEYKTHGFRRGGAQYRFMYAPLNERWTLARIRWWGGWAAGEKGDTLVKYLIDELFTYDDDHRNALMPNDHGGTSDLKGRVELSNMSSLTQNDGHELLKAVEALSRKVDDLTSEAARSAPPDHIPLLHTASRSHHQALRYEPYPTPSPHSSLHHQESSTAGVQSSFRVALPQRLQGHVHNPPAPGRNGRLSVPSISRSPQLAHQAWKMVVDDWDGVDSKRCPVPLRDWRPEWYIGTSDAQSYHDRKMIALEFIETFRRDEALFRAAYPESQKGYSALLKAIRRKQQSEGRVKTRTRRG</sequence>
<feature type="compositionally biased region" description="Low complexity" evidence="2">
    <location>
        <begin position="98"/>
        <end position="108"/>
    </location>
</feature>
<dbReference type="Proteomes" id="UP000521943">
    <property type="component" value="Unassembled WGS sequence"/>
</dbReference>
<gene>
    <name evidence="3" type="ORF">DFP72DRAFT_831578</name>
</gene>
<evidence type="ECO:0000313" key="3">
    <source>
        <dbReference type="EMBL" id="KAF6742085.1"/>
    </source>
</evidence>
<dbReference type="InterPro" id="IPR011010">
    <property type="entry name" value="DNA_brk_join_enz"/>
</dbReference>
<evidence type="ECO:0000313" key="4">
    <source>
        <dbReference type="Proteomes" id="UP000521943"/>
    </source>
</evidence>
<protein>
    <submittedName>
        <fullName evidence="3">Uncharacterized protein</fullName>
    </submittedName>
</protein>
<dbReference type="GO" id="GO:0015074">
    <property type="term" value="P:DNA integration"/>
    <property type="evidence" value="ECO:0007669"/>
    <property type="project" value="InterPro"/>
</dbReference>
<feature type="region of interest" description="Disordered" evidence="2">
    <location>
        <begin position="68"/>
        <end position="112"/>
    </location>
</feature>
<dbReference type="InterPro" id="IPR013762">
    <property type="entry name" value="Integrase-like_cat_sf"/>
</dbReference>
<feature type="compositionally biased region" description="Basic and acidic residues" evidence="2">
    <location>
        <begin position="68"/>
        <end position="89"/>
    </location>
</feature>
<organism evidence="3 4">
    <name type="scientific">Ephemerocybe angulata</name>
    <dbReference type="NCBI Taxonomy" id="980116"/>
    <lineage>
        <taxon>Eukaryota</taxon>
        <taxon>Fungi</taxon>
        <taxon>Dikarya</taxon>
        <taxon>Basidiomycota</taxon>
        <taxon>Agaricomycotina</taxon>
        <taxon>Agaricomycetes</taxon>
        <taxon>Agaricomycetidae</taxon>
        <taxon>Agaricales</taxon>
        <taxon>Agaricineae</taxon>
        <taxon>Psathyrellaceae</taxon>
        <taxon>Ephemerocybe</taxon>
    </lineage>
</organism>
<reference evidence="3 4" key="1">
    <citation type="submission" date="2020-07" db="EMBL/GenBank/DDBJ databases">
        <title>Comparative genomics of pyrophilous fungi reveals a link between fire events and developmental genes.</title>
        <authorList>
            <consortium name="DOE Joint Genome Institute"/>
            <person name="Steindorff A.S."/>
            <person name="Carver A."/>
            <person name="Calhoun S."/>
            <person name="Stillman K."/>
            <person name="Liu H."/>
            <person name="Lipzen A."/>
            <person name="Pangilinan J."/>
            <person name="Labutti K."/>
            <person name="Bruns T.D."/>
            <person name="Grigoriev I.V."/>
        </authorList>
    </citation>
    <scope>NUCLEOTIDE SEQUENCE [LARGE SCALE GENOMIC DNA]</scope>
    <source>
        <strain evidence="3 4">CBS 144469</strain>
    </source>
</reference>
<keyword evidence="4" id="KW-1185">Reference proteome</keyword>
<dbReference type="EMBL" id="JACGCI010000203">
    <property type="protein sequence ID" value="KAF6742085.1"/>
    <property type="molecule type" value="Genomic_DNA"/>
</dbReference>
<proteinExistence type="predicted"/>
<name>A0A8H6LTG4_9AGAR</name>
<dbReference type="GO" id="GO:0003677">
    <property type="term" value="F:DNA binding"/>
    <property type="evidence" value="ECO:0007669"/>
    <property type="project" value="InterPro"/>
</dbReference>
<evidence type="ECO:0000256" key="2">
    <source>
        <dbReference type="SAM" id="MobiDB-lite"/>
    </source>
</evidence>
<dbReference type="OrthoDB" id="164951at2759"/>
<keyword evidence="1" id="KW-0233">DNA recombination</keyword>